<gene>
    <name evidence="2" type="ORF">R4I43_30145</name>
</gene>
<evidence type="ECO:0000259" key="1">
    <source>
        <dbReference type="Pfam" id="PF00561"/>
    </source>
</evidence>
<dbReference type="InterPro" id="IPR000073">
    <property type="entry name" value="AB_hydrolase_1"/>
</dbReference>
<dbReference type="EMBL" id="JAWLNX010000031">
    <property type="protein sequence ID" value="MEB3371673.1"/>
    <property type="molecule type" value="Genomic_DNA"/>
</dbReference>
<dbReference type="SUPFAM" id="SSF53474">
    <property type="entry name" value="alpha/beta-Hydrolases"/>
    <property type="match status" value="1"/>
</dbReference>
<dbReference type="Proteomes" id="UP001327093">
    <property type="component" value="Unassembled WGS sequence"/>
</dbReference>
<dbReference type="InterPro" id="IPR050228">
    <property type="entry name" value="Carboxylesterase_BioH"/>
</dbReference>
<dbReference type="GO" id="GO:0016787">
    <property type="term" value="F:hydrolase activity"/>
    <property type="evidence" value="ECO:0007669"/>
    <property type="project" value="UniProtKB-KW"/>
</dbReference>
<organism evidence="2 3">
    <name type="scientific">Saccharopolyspora mangrovi</name>
    <dbReference type="NCBI Taxonomy" id="3082379"/>
    <lineage>
        <taxon>Bacteria</taxon>
        <taxon>Bacillati</taxon>
        <taxon>Actinomycetota</taxon>
        <taxon>Actinomycetes</taxon>
        <taxon>Pseudonocardiales</taxon>
        <taxon>Pseudonocardiaceae</taxon>
        <taxon>Saccharopolyspora</taxon>
    </lineage>
</organism>
<comment type="caution">
    <text evidence="2">The sequence shown here is derived from an EMBL/GenBank/DDBJ whole genome shotgun (WGS) entry which is preliminary data.</text>
</comment>
<name>A0ABU6AJJ5_9PSEU</name>
<reference evidence="2 3" key="1">
    <citation type="submission" date="2023-10" db="EMBL/GenBank/DDBJ databases">
        <title>Saccharopolyspora sp. nov., isolated from mangrove soil.</title>
        <authorList>
            <person name="Lu Y."/>
            <person name="Liu W."/>
        </authorList>
    </citation>
    <scope>NUCLEOTIDE SEQUENCE [LARGE SCALE GENOMIC DNA]</scope>
    <source>
        <strain evidence="2 3">S2-29</strain>
    </source>
</reference>
<dbReference type="Pfam" id="PF00561">
    <property type="entry name" value="Abhydrolase_1"/>
    <property type="match status" value="1"/>
</dbReference>
<sequence length="324" mass="33803">MDEKETTPAPHLVPGDALAIRRGQFWIPGERVATAAGTAQRGPMFVQWEAPAAGAHPVPLVLVHGGGGQGTDWTGTPDGRPGWATRLVQAGFAVYVVDRCGHGRSPYHPDVIGPMGPQFPYEAAEGLFCPDDPGHTRWSGDLDQVVAPMGALPADFAESQRMDADRLARLLDITGEAVLVTHSAGGPVGWLTANRRPELVTAIAAVEPMGPPFGEFPGMGALDWGLTAAEIVTEPPADSPADVAGRDIPGLAGKPVAVITGGASAFAGFAPQVVDFLRGAGAAADQLHLPEHGITGNGHGLIYESNSDDTVRPVIEWLMTFEKS</sequence>
<keyword evidence="3" id="KW-1185">Reference proteome</keyword>
<dbReference type="PANTHER" id="PTHR43194:SF4">
    <property type="entry name" value="AB HYDROLASE-1 DOMAIN-CONTAINING PROTEIN"/>
    <property type="match status" value="1"/>
</dbReference>
<dbReference type="Gene3D" id="3.40.50.1820">
    <property type="entry name" value="alpha/beta hydrolase"/>
    <property type="match status" value="1"/>
</dbReference>
<accession>A0ABU6AJJ5</accession>
<dbReference type="InterPro" id="IPR029058">
    <property type="entry name" value="AB_hydrolase_fold"/>
</dbReference>
<proteinExistence type="predicted"/>
<dbReference type="RefSeq" id="WP_324269099.1">
    <property type="nucleotide sequence ID" value="NZ_JAWLNX010000031.1"/>
</dbReference>
<evidence type="ECO:0000313" key="2">
    <source>
        <dbReference type="EMBL" id="MEB3371673.1"/>
    </source>
</evidence>
<feature type="domain" description="AB hydrolase-1" evidence="1">
    <location>
        <begin position="59"/>
        <end position="213"/>
    </location>
</feature>
<evidence type="ECO:0000313" key="3">
    <source>
        <dbReference type="Proteomes" id="UP001327093"/>
    </source>
</evidence>
<protein>
    <submittedName>
        <fullName evidence="2">Alpha/beta fold hydrolase</fullName>
    </submittedName>
</protein>
<dbReference type="PANTHER" id="PTHR43194">
    <property type="entry name" value="HYDROLASE ALPHA/BETA FOLD FAMILY"/>
    <property type="match status" value="1"/>
</dbReference>
<keyword evidence="2" id="KW-0378">Hydrolase</keyword>